<dbReference type="GO" id="GO:0070573">
    <property type="term" value="F:metallodipeptidase activity"/>
    <property type="evidence" value="ECO:0007669"/>
    <property type="project" value="InterPro"/>
</dbReference>
<dbReference type="Proteomes" id="UP000885779">
    <property type="component" value="Unassembled WGS sequence"/>
</dbReference>
<sequence>MKIQPIRLVSRKIVVNRIFTVLVLLSSYSFLSAQNFDLNWYRQALVVDTHTDAIYSHLHGRSIEVRSDKGHVDLIRLAEGGVDVQFFALWPDPRRYKPDKMYRQTVTLLDSVTAVVSRNPDKIRLCRNPAEIEQTVVDGKIAACMGIEGGTAIENSLDKLLYFYNRGVRYLGLTWNDSNDWASSAKDETDPNWQGHKGLTDFGRKVIRKMNELGMIVDLSHSGEQTFYDVLKITTQPVICSHSCVYAICPHFRNLKDDQLKALAENGGVIFINFYPGYLVKDFDRIYMEARKRATAIQDSLKNVGSSEPFDRAAYIHSQIDSLMPDVGTLADHIDYVVRLIGDDHVGLGSDFDGISITPNGLEDVTKMPEIAKELLWRGYSRESVEKILGGNFMRVFRSVQAGKK</sequence>
<dbReference type="Pfam" id="PF01244">
    <property type="entry name" value="Peptidase_M19"/>
    <property type="match status" value="1"/>
</dbReference>
<comment type="caution">
    <text evidence="1">The sequence shown here is derived from an EMBL/GenBank/DDBJ whole genome shotgun (WGS) entry which is preliminary data.</text>
</comment>
<reference evidence="1" key="1">
    <citation type="journal article" date="2020" name="mSystems">
        <title>Genome- and Community-Level Interaction Insights into Carbon Utilization and Element Cycling Functions of Hydrothermarchaeota in Hydrothermal Sediment.</title>
        <authorList>
            <person name="Zhou Z."/>
            <person name="Liu Y."/>
            <person name="Xu W."/>
            <person name="Pan J."/>
            <person name="Luo Z.H."/>
            <person name="Li M."/>
        </authorList>
    </citation>
    <scope>NUCLEOTIDE SEQUENCE [LARGE SCALE GENOMIC DNA]</scope>
    <source>
        <strain evidence="1">HyVt-577</strain>
    </source>
</reference>
<accession>A0A7V4WV62</accession>
<dbReference type="InterPro" id="IPR008257">
    <property type="entry name" value="Pept_M19"/>
</dbReference>
<dbReference type="PANTHER" id="PTHR10443">
    <property type="entry name" value="MICROSOMAL DIPEPTIDASE"/>
    <property type="match status" value="1"/>
</dbReference>
<proteinExistence type="predicted"/>
<protein>
    <submittedName>
        <fullName evidence="1">Membrane dipeptidase</fullName>
    </submittedName>
</protein>
<name>A0A7V4WV62_CALAY</name>
<dbReference type="InterPro" id="IPR032466">
    <property type="entry name" value="Metal_Hydrolase"/>
</dbReference>
<dbReference type="InterPro" id="IPR000180">
    <property type="entry name" value="Dipep_AS"/>
</dbReference>
<dbReference type="PROSITE" id="PS00869">
    <property type="entry name" value="RENAL_DIPEPTIDASE_1"/>
    <property type="match status" value="1"/>
</dbReference>
<dbReference type="AlphaFoldDB" id="A0A7V4WV62"/>
<evidence type="ECO:0000313" key="1">
    <source>
        <dbReference type="EMBL" id="HGY55578.1"/>
    </source>
</evidence>
<gene>
    <name evidence="1" type="ORF">ENK44_07760</name>
</gene>
<dbReference type="Gene3D" id="3.20.20.140">
    <property type="entry name" value="Metal-dependent hydrolases"/>
    <property type="match status" value="1"/>
</dbReference>
<dbReference type="EMBL" id="DRQG01000072">
    <property type="protein sequence ID" value="HGY55578.1"/>
    <property type="molecule type" value="Genomic_DNA"/>
</dbReference>
<dbReference type="PANTHER" id="PTHR10443:SF12">
    <property type="entry name" value="DIPEPTIDASE"/>
    <property type="match status" value="1"/>
</dbReference>
<dbReference type="CDD" id="cd01301">
    <property type="entry name" value="rDP_like"/>
    <property type="match status" value="1"/>
</dbReference>
<dbReference type="GO" id="GO:0006508">
    <property type="term" value="P:proteolysis"/>
    <property type="evidence" value="ECO:0007669"/>
    <property type="project" value="InterPro"/>
</dbReference>
<dbReference type="PROSITE" id="PS51365">
    <property type="entry name" value="RENAL_DIPEPTIDASE_2"/>
    <property type="match status" value="1"/>
</dbReference>
<dbReference type="SUPFAM" id="SSF51556">
    <property type="entry name" value="Metallo-dependent hydrolases"/>
    <property type="match status" value="1"/>
</dbReference>
<organism evidence="1">
    <name type="scientific">Caldithrix abyssi</name>
    <dbReference type="NCBI Taxonomy" id="187145"/>
    <lineage>
        <taxon>Bacteria</taxon>
        <taxon>Pseudomonadati</taxon>
        <taxon>Calditrichota</taxon>
        <taxon>Calditrichia</taxon>
        <taxon>Calditrichales</taxon>
        <taxon>Calditrichaceae</taxon>
        <taxon>Caldithrix</taxon>
    </lineage>
</organism>